<evidence type="ECO:0000256" key="2">
    <source>
        <dbReference type="PROSITE-ProRule" id="PRU00591"/>
    </source>
</evidence>
<reference evidence="3 4" key="1">
    <citation type="submission" date="2017-09" db="EMBL/GenBank/DDBJ databases">
        <title>Large-scale bioinformatics analysis of Bacillus genomes uncovers conserved roles of natural products in bacterial physiology.</title>
        <authorList>
            <consortium name="Agbiome Team Llc"/>
            <person name="Bleich R.M."/>
            <person name="Grubbs K.J."/>
            <person name="Santa Maria K.C."/>
            <person name="Allen S.E."/>
            <person name="Farag S."/>
            <person name="Shank E.A."/>
            <person name="Bowers A."/>
        </authorList>
    </citation>
    <scope>NUCLEOTIDE SEQUENCE [LARGE SCALE GENOMIC DNA]</scope>
    <source>
        <strain evidence="3 4">AFS080080</strain>
    </source>
</reference>
<dbReference type="EMBL" id="NVGE01000013">
    <property type="protein sequence ID" value="PFZ31256.1"/>
    <property type="molecule type" value="Genomic_DNA"/>
</dbReference>
<dbReference type="InterPro" id="IPR018337">
    <property type="entry name" value="Cell_wall/Cho-bd_repeat"/>
</dbReference>
<dbReference type="PROSITE" id="PS51170">
    <property type="entry name" value="CW"/>
    <property type="match status" value="1"/>
</dbReference>
<evidence type="ECO:0000256" key="1">
    <source>
        <dbReference type="ARBA" id="ARBA00022737"/>
    </source>
</evidence>
<dbReference type="Gene3D" id="2.10.270.10">
    <property type="entry name" value="Cholin Binding"/>
    <property type="match status" value="3"/>
</dbReference>
<proteinExistence type="predicted"/>
<dbReference type="Proteomes" id="UP000223311">
    <property type="component" value="Unassembled WGS sequence"/>
</dbReference>
<dbReference type="RefSeq" id="WP_098068592.1">
    <property type="nucleotide sequence ID" value="NZ_NUDN01000028.1"/>
</dbReference>
<evidence type="ECO:0000313" key="3">
    <source>
        <dbReference type="EMBL" id="PFZ31256.1"/>
    </source>
</evidence>
<keyword evidence="1" id="KW-0677">Repeat</keyword>
<dbReference type="Pfam" id="PF19127">
    <property type="entry name" value="Choline_bind_3"/>
    <property type="match status" value="1"/>
</dbReference>
<sequence>MKKKFKTNGIGKKIIPATAALGILFSVAPIGENKASAGIGAVVDIGITVLGAVANTYEALGISPGDRDPGTHIDVYAENETYQAPSFKSGEFNISMYHTQGDLNFLKQIKVRYPNGKIEIHQLKSGQQLKITEAGAIIDLNPNAANVSEHDLLYITQAQLDEGKTGVVINQGQHAFVEKASGKNPRFLGPLYKKYSGDSFGDWTVIARNSDYLFDQIANKLSDEQKRLITLTSKPVSKDVLDSYVNNDPKARADFYNRLSDVLAERTNVIETGLILPFIRLNDGKPYQIIPYKKGTNKVIVKTGSKYLSGKEGNELQYSDSLGDDEVFELVQIENSDAGTFQFRLNNKNGVSLAGDRDTSKFGTGERFYSEIRFDDKSNNEIHNWLVEWYPSKENERQKYDGVQFVADEKDSTKLIAKDSSGNVIKNGWVNQGSAYYFADAEGALLTGWQDIKGNSYYFEPTYGKLVTGSGSDSQIDGKFYNFNDSGVLQQSVWRGNNYSDASGEFVKEGLKDIDGKVYYFKDYHPITNELPIKDQDVTLHFSEKGVIERVSKLNGEAINSSVNVKIDNKTLAFNQDGSILKTGINKNTNTIAYYSLEDGPFYTGWKMIDGKRYYFTNGLNDTFNNYKNVDGKRYYFHEDGSANRAGFEKVDGKLYHFDNKGVAQTGWQTIDNKYYYFDENGAAKTGWFQVGGGYRPWPLAYGYLWYCAREDGSLYSDGWFKIGGKDYHFDQWGHKM</sequence>
<feature type="repeat" description="Cell wall-binding" evidence="2">
    <location>
        <begin position="665"/>
        <end position="684"/>
    </location>
</feature>
<evidence type="ECO:0000313" key="4">
    <source>
        <dbReference type="Proteomes" id="UP000223311"/>
    </source>
</evidence>
<dbReference type="Pfam" id="PF01473">
    <property type="entry name" value="Choline_bind_1"/>
    <property type="match status" value="3"/>
</dbReference>
<dbReference type="SUPFAM" id="SSF69360">
    <property type="entry name" value="Cell wall binding repeat"/>
    <property type="match status" value="2"/>
</dbReference>
<protein>
    <submittedName>
        <fullName evidence="3">Cell wall-binding protein</fullName>
    </submittedName>
</protein>
<dbReference type="AlphaFoldDB" id="A0A2B5IVN2"/>
<comment type="caution">
    <text evidence="3">The sequence shown here is derived from an EMBL/GenBank/DDBJ whole genome shotgun (WGS) entry which is preliminary data.</text>
</comment>
<name>A0A2B5IVN2_9BACI</name>
<organism evidence="3 4">
    <name type="scientific">Bacillus wiedmannii</name>
    <dbReference type="NCBI Taxonomy" id="1890302"/>
    <lineage>
        <taxon>Bacteria</taxon>
        <taxon>Bacillati</taxon>
        <taxon>Bacillota</taxon>
        <taxon>Bacilli</taxon>
        <taxon>Bacillales</taxon>
        <taxon>Bacillaceae</taxon>
        <taxon>Bacillus</taxon>
        <taxon>Bacillus cereus group</taxon>
    </lineage>
</organism>
<accession>A0A2B5IVN2</accession>
<gene>
    <name evidence="3" type="ORF">COL66_12555</name>
</gene>